<gene>
    <name evidence="1" type="ORF">EVAR_103311_1</name>
</gene>
<evidence type="ECO:0000313" key="2">
    <source>
        <dbReference type="Proteomes" id="UP000299102"/>
    </source>
</evidence>
<dbReference type="Proteomes" id="UP000299102">
    <property type="component" value="Unassembled WGS sequence"/>
</dbReference>
<dbReference type="EMBL" id="BGZK01000928">
    <property type="protein sequence ID" value="GBP65429.1"/>
    <property type="molecule type" value="Genomic_DNA"/>
</dbReference>
<evidence type="ECO:0000313" key="1">
    <source>
        <dbReference type="EMBL" id="GBP65429.1"/>
    </source>
</evidence>
<protein>
    <submittedName>
        <fullName evidence="1">Uncharacterized protein</fullName>
    </submittedName>
</protein>
<comment type="caution">
    <text evidence="1">The sequence shown here is derived from an EMBL/GenBank/DDBJ whole genome shotgun (WGS) entry which is preliminary data.</text>
</comment>
<dbReference type="AlphaFoldDB" id="A0A4C1XTB3"/>
<name>A0A4C1XTB3_EUMVA</name>
<keyword evidence="2" id="KW-1185">Reference proteome</keyword>
<reference evidence="1 2" key="1">
    <citation type="journal article" date="2019" name="Commun. Biol.">
        <title>The bagworm genome reveals a unique fibroin gene that provides high tensile strength.</title>
        <authorList>
            <person name="Kono N."/>
            <person name="Nakamura H."/>
            <person name="Ohtoshi R."/>
            <person name="Tomita M."/>
            <person name="Numata K."/>
            <person name="Arakawa K."/>
        </authorList>
    </citation>
    <scope>NUCLEOTIDE SEQUENCE [LARGE SCALE GENOMIC DNA]</scope>
</reference>
<proteinExistence type="predicted"/>
<sequence length="117" mass="13241">MLRNVYQNFKIQGFLKCIAQSSKPWLRTVFLQEPYGLDKRHKLQGLEVGVIQRPSSAPPATVVNPRWIHGSGSPVTTSTTSLYRLFDDEEGVVPKEILVFCAPSSFSGHFYFKSRHS</sequence>
<organism evidence="1 2">
    <name type="scientific">Eumeta variegata</name>
    <name type="common">Bagworm moth</name>
    <name type="synonym">Eumeta japonica</name>
    <dbReference type="NCBI Taxonomy" id="151549"/>
    <lineage>
        <taxon>Eukaryota</taxon>
        <taxon>Metazoa</taxon>
        <taxon>Ecdysozoa</taxon>
        <taxon>Arthropoda</taxon>
        <taxon>Hexapoda</taxon>
        <taxon>Insecta</taxon>
        <taxon>Pterygota</taxon>
        <taxon>Neoptera</taxon>
        <taxon>Endopterygota</taxon>
        <taxon>Lepidoptera</taxon>
        <taxon>Glossata</taxon>
        <taxon>Ditrysia</taxon>
        <taxon>Tineoidea</taxon>
        <taxon>Psychidae</taxon>
        <taxon>Oiketicinae</taxon>
        <taxon>Eumeta</taxon>
    </lineage>
</organism>
<accession>A0A4C1XTB3</accession>